<accession>A0A2M8Q8U5</accession>
<dbReference type="Proteomes" id="UP000230790">
    <property type="component" value="Unassembled WGS sequence"/>
</dbReference>
<dbReference type="Pfam" id="PF13483">
    <property type="entry name" value="Lactamase_B_3"/>
    <property type="match status" value="1"/>
</dbReference>
<comment type="caution">
    <text evidence="1">The sequence shown here is derived from an EMBL/GenBank/DDBJ whole genome shotgun (WGS) entry which is preliminary data.</text>
</comment>
<dbReference type="AlphaFoldDB" id="A0A2M8Q8U5"/>
<sequence>MDGRNDCYAEGVPGHPIVVNALEVARNGGWREVNGLHIDAIEAMESVIYKTHPDQNGMYRFTVDGVRIGHMGDVGNPLMPAQWTARRLGGSPMRGTRSRSSC</sequence>
<dbReference type="EMBL" id="PGTN01000366">
    <property type="protein sequence ID" value="PJF46225.1"/>
    <property type="molecule type" value="Genomic_DNA"/>
</dbReference>
<proteinExistence type="predicted"/>
<evidence type="ECO:0000313" key="2">
    <source>
        <dbReference type="Proteomes" id="UP000230790"/>
    </source>
</evidence>
<gene>
    <name evidence="1" type="ORF">CUN48_14880</name>
</gene>
<dbReference type="Gene3D" id="3.60.15.10">
    <property type="entry name" value="Ribonuclease Z/Hydroxyacylglutathione hydrolase-like"/>
    <property type="match status" value="1"/>
</dbReference>
<name>A0A2M8Q8U5_9CHLR</name>
<organism evidence="1 2">
    <name type="scientific">Candidatus Thermofonsia Clade 3 bacterium</name>
    <dbReference type="NCBI Taxonomy" id="2364212"/>
    <lineage>
        <taxon>Bacteria</taxon>
        <taxon>Bacillati</taxon>
        <taxon>Chloroflexota</taxon>
        <taxon>Candidatus Thermofontia</taxon>
        <taxon>Candidatus Thermofonsia Clade 3</taxon>
    </lineage>
</organism>
<reference evidence="1 2" key="1">
    <citation type="submission" date="2017-11" db="EMBL/GenBank/DDBJ databases">
        <title>Evolution of Phototrophy in the Chloroflexi Phylum Driven by Horizontal Gene Transfer.</title>
        <authorList>
            <person name="Ward L.M."/>
            <person name="Hemp J."/>
            <person name="Shih P.M."/>
            <person name="Mcglynn S.E."/>
            <person name="Fischer W."/>
        </authorList>
    </citation>
    <scope>NUCLEOTIDE SEQUENCE [LARGE SCALE GENOMIC DNA]</scope>
    <source>
        <strain evidence="1">JP3_7</strain>
    </source>
</reference>
<dbReference type="InterPro" id="IPR036866">
    <property type="entry name" value="RibonucZ/Hydroxyglut_hydro"/>
</dbReference>
<evidence type="ECO:0000313" key="1">
    <source>
        <dbReference type="EMBL" id="PJF46225.1"/>
    </source>
</evidence>
<protein>
    <submittedName>
        <fullName evidence="1">Uncharacterized protein</fullName>
    </submittedName>
</protein>